<dbReference type="HOGENOM" id="CLU_114525_0_0_10"/>
<keyword evidence="3" id="KW-1185">Reference proteome</keyword>
<dbReference type="InterPro" id="IPR032252">
    <property type="entry name" value="DUF4827"/>
</dbReference>
<dbReference type="Pfam" id="PF16109">
    <property type="entry name" value="DUF4827"/>
    <property type="match status" value="1"/>
</dbReference>
<comment type="caution">
    <text evidence="2">The sequence shown here is derived from an EMBL/GenBank/DDBJ whole genome shotgun (WGS) entry which is preliminary data.</text>
</comment>
<dbReference type="InterPro" id="IPR046357">
    <property type="entry name" value="PPIase_dom_sf"/>
</dbReference>
<reference evidence="2 3" key="1">
    <citation type="submission" date="2009-10" db="EMBL/GenBank/DDBJ databases">
        <authorList>
            <person name="Qin X."/>
            <person name="Bachman B."/>
            <person name="Battles P."/>
            <person name="Bell A."/>
            <person name="Bess C."/>
            <person name="Bickham C."/>
            <person name="Chaboub L."/>
            <person name="Chen D."/>
            <person name="Coyle M."/>
            <person name="Deiros D.R."/>
            <person name="Dinh H."/>
            <person name="Forbes L."/>
            <person name="Fowler G."/>
            <person name="Francisco L."/>
            <person name="Fu Q."/>
            <person name="Gubbala S."/>
            <person name="Hale W."/>
            <person name="Han Y."/>
            <person name="Hemphill L."/>
            <person name="Highlander S.K."/>
            <person name="Hirani K."/>
            <person name="Hogues M."/>
            <person name="Jackson L."/>
            <person name="Jakkamsetti A."/>
            <person name="Javaid M."/>
            <person name="Jiang H."/>
            <person name="Korchina V."/>
            <person name="Kovar C."/>
            <person name="Lara F."/>
            <person name="Lee S."/>
            <person name="Mata R."/>
            <person name="Mathew T."/>
            <person name="Moen C."/>
            <person name="Morales K."/>
            <person name="Munidasa M."/>
            <person name="Nazareth L."/>
            <person name="Ngo R."/>
            <person name="Nguyen L."/>
            <person name="Okwuonu G."/>
            <person name="Ongeri F."/>
            <person name="Patil S."/>
            <person name="Petrosino J."/>
            <person name="Pham C."/>
            <person name="Pham P."/>
            <person name="Pu L.-L."/>
            <person name="Puazo M."/>
            <person name="Raj R."/>
            <person name="Reid J."/>
            <person name="Rouhana J."/>
            <person name="Saada N."/>
            <person name="Shang Y."/>
            <person name="Simmons D."/>
            <person name="Thornton R."/>
            <person name="Warren J."/>
            <person name="Weissenberger G."/>
            <person name="Zhang J."/>
            <person name="Zhang L."/>
            <person name="Zhou C."/>
            <person name="Zhu D."/>
            <person name="Muzny D."/>
            <person name="Worley K."/>
            <person name="Gibbs R."/>
        </authorList>
    </citation>
    <scope>NUCLEOTIDE SEQUENCE [LARGE SCALE GENOMIC DNA]</scope>
    <source>
        <strain evidence="2 3">DSM 17361</strain>
    </source>
</reference>
<dbReference type="AlphaFoldDB" id="D1PSV2"/>
<evidence type="ECO:0000313" key="2">
    <source>
        <dbReference type="EMBL" id="EFA45470.1"/>
    </source>
</evidence>
<dbReference type="eggNOG" id="ENOG5032PII">
    <property type="taxonomic scope" value="Bacteria"/>
</dbReference>
<protein>
    <recommendedName>
        <fullName evidence="4">DUF4827 domain-containing protein</fullName>
    </recommendedName>
</protein>
<accession>D1PSV2</accession>
<dbReference type="PROSITE" id="PS51257">
    <property type="entry name" value="PROKAR_LIPOPROTEIN"/>
    <property type="match status" value="1"/>
</dbReference>
<evidence type="ECO:0000313" key="3">
    <source>
        <dbReference type="Proteomes" id="UP000003160"/>
    </source>
</evidence>
<keyword evidence="1" id="KW-0732">Signal</keyword>
<organism evidence="2 3">
    <name type="scientific">Hallella bergensis DSM 17361</name>
    <dbReference type="NCBI Taxonomy" id="585502"/>
    <lineage>
        <taxon>Bacteria</taxon>
        <taxon>Pseudomonadati</taxon>
        <taxon>Bacteroidota</taxon>
        <taxon>Bacteroidia</taxon>
        <taxon>Bacteroidales</taxon>
        <taxon>Prevotellaceae</taxon>
        <taxon>Hallella</taxon>
    </lineage>
</organism>
<feature type="signal peptide" evidence="1">
    <location>
        <begin position="1"/>
        <end position="20"/>
    </location>
</feature>
<dbReference type="GO" id="GO:0003755">
    <property type="term" value="F:peptidyl-prolyl cis-trans isomerase activity"/>
    <property type="evidence" value="ECO:0007669"/>
    <property type="project" value="InterPro"/>
</dbReference>
<gene>
    <name evidence="2" type="ORF">HMPREF0645_0061</name>
</gene>
<dbReference type="Gene3D" id="3.10.50.40">
    <property type="match status" value="1"/>
</dbReference>
<sequence length="217" mass="24143">MTMRKLTFLSLLLIGIMALVGCKDRETYADQKNRERAAISKYVADSAVKVISEEEFARKNYTTDVKKNEFVLFESNGVYMQIVRKGCGSPIKNGERVRVLCRFTERNMMTDSIEVSNVLASALGYWVDKMSVTNNSGTFTGSFVPKESTLVAAHGLTTSSVPQGWLVPLTFINVGRPANEGDEVAKVRIIVPHDVGHMGATSRVIPYMYDITYQRGL</sequence>
<dbReference type="EMBL" id="ACKS01000009">
    <property type="protein sequence ID" value="EFA45470.1"/>
    <property type="molecule type" value="Genomic_DNA"/>
</dbReference>
<dbReference type="RefSeq" id="WP_007175265.1">
    <property type="nucleotide sequence ID" value="NZ_GG704784.1"/>
</dbReference>
<evidence type="ECO:0000256" key="1">
    <source>
        <dbReference type="SAM" id="SignalP"/>
    </source>
</evidence>
<name>D1PSV2_9BACT</name>
<evidence type="ECO:0008006" key="4">
    <source>
        <dbReference type="Google" id="ProtNLM"/>
    </source>
</evidence>
<feature type="chain" id="PRO_5003025135" description="DUF4827 domain-containing protein" evidence="1">
    <location>
        <begin position="21"/>
        <end position="217"/>
    </location>
</feature>
<dbReference type="Proteomes" id="UP000003160">
    <property type="component" value="Unassembled WGS sequence"/>
</dbReference>
<proteinExistence type="predicted"/>